<reference evidence="3 4" key="1">
    <citation type="submission" date="2012-04" db="EMBL/GenBank/DDBJ databases">
        <authorList>
            <person name="Genoscope - CEA"/>
        </authorList>
    </citation>
    <scope>NUCLEOTIDE SEQUENCE [LARGE SCALE GENOMIC DNA]</scope>
    <source>
        <strain evidence="3 4">9717</strain>
    </source>
</reference>
<evidence type="ECO:0000256" key="1">
    <source>
        <dbReference type="SAM" id="SignalP"/>
    </source>
</evidence>
<dbReference type="EMBL" id="CAII01000150">
    <property type="protein sequence ID" value="CCH96595.1"/>
    <property type="molecule type" value="Genomic_DNA"/>
</dbReference>
<gene>
    <name evidence="3" type="ORF">MICAB_2330002</name>
</gene>
<dbReference type="HOGENOM" id="CLU_1265736_0_0_3"/>
<organism evidence="3 4">
    <name type="scientific">Microcystis aeruginosa PCC 9717</name>
    <dbReference type="NCBI Taxonomy" id="1160286"/>
    <lineage>
        <taxon>Bacteria</taxon>
        <taxon>Bacillati</taxon>
        <taxon>Cyanobacteriota</taxon>
        <taxon>Cyanophyceae</taxon>
        <taxon>Oscillatoriophycideae</taxon>
        <taxon>Chroococcales</taxon>
        <taxon>Microcystaceae</taxon>
        <taxon>Microcystis</taxon>
    </lineage>
</organism>
<evidence type="ECO:0000313" key="4">
    <source>
        <dbReference type="Proteomes" id="UP000003172"/>
    </source>
</evidence>
<evidence type="ECO:0000313" key="3">
    <source>
        <dbReference type="EMBL" id="CCH96595.1"/>
    </source>
</evidence>
<feature type="domain" description="Ice-binding protein C-terminal" evidence="2">
    <location>
        <begin position="218"/>
        <end position="241"/>
    </location>
</feature>
<sequence>MMTTNKLTKILSGVATLGIATAIAAPAQAATFTPPLIGGNGMVDAVLVAQGLGYGLAIDDDNNIMTPPVVYDSVALGDKVFSNFSVVAQVAVGDGLSFLLNGGVWTVQYNPAGMGRDQGQLHYQVDITDLTMYFDSVSFDTDISGMGGMYKATKEIKTLAGASLLTLESVNGSEAMGSIASSMVQSIKVIDTYGVISNGGMSLLQSSTNDFTQTGSKVPEPGTILGLLAVGGLGMVSRFKKQK</sequence>
<protein>
    <recommendedName>
        <fullName evidence="2">Ice-binding protein C-terminal domain-containing protein</fullName>
    </recommendedName>
</protein>
<dbReference type="Proteomes" id="UP000003172">
    <property type="component" value="Unassembled WGS sequence"/>
</dbReference>
<evidence type="ECO:0000259" key="2">
    <source>
        <dbReference type="Pfam" id="PF07589"/>
    </source>
</evidence>
<dbReference type="RefSeq" id="WP_002758802.1">
    <property type="nucleotide sequence ID" value="NZ_HE972692.1"/>
</dbReference>
<feature type="chain" id="PRO_5003689434" description="Ice-binding protein C-terminal domain-containing protein" evidence="1">
    <location>
        <begin position="30"/>
        <end position="243"/>
    </location>
</feature>
<name>I4FLS0_MICAE</name>
<comment type="caution">
    <text evidence="3">The sequence shown here is derived from an EMBL/GenBank/DDBJ whole genome shotgun (WGS) entry which is preliminary data.</text>
</comment>
<keyword evidence="1" id="KW-0732">Signal</keyword>
<dbReference type="InterPro" id="IPR013424">
    <property type="entry name" value="Ice-binding_C"/>
</dbReference>
<proteinExistence type="predicted"/>
<accession>I4FLS0</accession>
<dbReference type="NCBIfam" id="TIGR01167">
    <property type="entry name" value="LPXTG_anchor"/>
    <property type="match status" value="1"/>
</dbReference>
<feature type="signal peptide" evidence="1">
    <location>
        <begin position="1"/>
        <end position="29"/>
    </location>
</feature>
<dbReference type="Pfam" id="PF07589">
    <property type="entry name" value="PEP-CTERM"/>
    <property type="match status" value="1"/>
</dbReference>
<dbReference type="NCBIfam" id="TIGR02595">
    <property type="entry name" value="PEP_CTERM"/>
    <property type="match status" value="1"/>
</dbReference>
<dbReference type="AlphaFoldDB" id="I4FLS0"/>